<keyword evidence="1" id="KW-0802">TPR repeat</keyword>
<dbReference type="CDD" id="cd07185">
    <property type="entry name" value="OmpA_C-like"/>
    <property type="match status" value="1"/>
</dbReference>
<evidence type="ECO:0000256" key="2">
    <source>
        <dbReference type="PROSITE-ProRule" id="PRU00473"/>
    </source>
</evidence>
<feature type="repeat" description="TPR" evidence="1">
    <location>
        <begin position="71"/>
        <end position="104"/>
    </location>
</feature>
<feature type="chain" id="PRO_5012482702" evidence="3">
    <location>
        <begin position="21"/>
        <end position="298"/>
    </location>
</feature>
<name>A0A1V1NXQ9_9BACT</name>
<organism evidence="5 6">
    <name type="scientific">Candidatus Magnetoglobus multicellularis str. Araruama</name>
    <dbReference type="NCBI Taxonomy" id="890399"/>
    <lineage>
        <taxon>Bacteria</taxon>
        <taxon>Pseudomonadati</taxon>
        <taxon>Thermodesulfobacteriota</taxon>
        <taxon>Desulfobacteria</taxon>
        <taxon>Desulfobacterales</taxon>
        <taxon>Desulfobacteraceae</taxon>
        <taxon>Candidatus Magnetoglobus</taxon>
    </lineage>
</organism>
<dbReference type="SMART" id="SM00028">
    <property type="entry name" value="TPR"/>
    <property type="match status" value="2"/>
</dbReference>
<feature type="non-terminal residue" evidence="5">
    <location>
        <position position="298"/>
    </location>
</feature>
<evidence type="ECO:0000256" key="1">
    <source>
        <dbReference type="PROSITE-ProRule" id="PRU00339"/>
    </source>
</evidence>
<dbReference type="Pfam" id="PF00515">
    <property type="entry name" value="TPR_1"/>
    <property type="match status" value="1"/>
</dbReference>
<feature type="signal peptide" evidence="3">
    <location>
        <begin position="1"/>
        <end position="20"/>
    </location>
</feature>
<evidence type="ECO:0000256" key="3">
    <source>
        <dbReference type="SAM" id="SignalP"/>
    </source>
</evidence>
<reference evidence="6" key="1">
    <citation type="submission" date="2012-11" db="EMBL/GenBank/DDBJ databases">
        <authorList>
            <person name="Lucero-Rivera Y.E."/>
            <person name="Tovar-Ramirez D."/>
        </authorList>
    </citation>
    <scope>NUCLEOTIDE SEQUENCE [LARGE SCALE GENOMIC DNA]</scope>
    <source>
        <strain evidence="6">Araruama</strain>
    </source>
</reference>
<dbReference type="PROSITE" id="PS50293">
    <property type="entry name" value="TPR_REGION"/>
    <property type="match status" value="1"/>
</dbReference>
<accession>A0A1V1NXQ9</accession>
<dbReference type="PROSITE" id="PS50005">
    <property type="entry name" value="TPR"/>
    <property type="match status" value="1"/>
</dbReference>
<dbReference type="PANTHER" id="PTHR30329:SF21">
    <property type="entry name" value="LIPOPROTEIN YIAD-RELATED"/>
    <property type="match status" value="1"/>
</dbReference>
<dbReference type="PANTHER" id="PTHR30329">
    <property type="entry name" value="STATOR ELEMENT OF FLAGELLAR MOTOR COMPLEX"/>
    <property type="match status" value="1"/>
</dbReference>
<dbReference type="InterPro" id="IPR006665">
    <property type="entry name" value="OmpA-like"/>
</dbReference>
<evidence type="ECO:0000313" key="5">
    <source>
        <dbReference type="EMBL" id="ETR67341.1"/>
    </source>
</evidence>
<dbReference type="EMBL" id="ATBP01001434">
    <property type="protein sequence ID" value="ETR67341.1"/>
    <property type="molecule type" value="Genomic_DNA"/>
</dbReference>
<dbReference type="Pfam" id="PF00691">
    <property type="entry name" value="OmpA"/>
    <property type="match status" value="1"/>
</dbReference>
<proteinExistence type="predicted"/>
<dbReference type="SUPFAM" id="SSF103088">
    <property type="entry name" value="OmpA-like"/>
    <property type="match status" value="1"/>
</dbReference>
<comment type="caution">
    <text evidence="5">The sequence shown here is derived from an EMBL/GenBank/DDBJ whole genome shotgun (WGS) entry which is preliminary data.</text>
</comment>
<dbReference type="InterPro" id="IPR019734">
    <property type="entry name" value="TPR_rpt"/>
</dbReference>
<dbReference type="Gene3D" id="1.25.40.10">
    <property type="entry name" value="Tetratricopeptide repeat domain"/>
    <property type="match status" value="1"/>
</dbReference>
<sequence>MMKHMIIGIILICLAHMAYALDCDQHLQIGFKLHDSKHSRSLTKDTDLLQKIRVHYETALKQCPDRFDKQPKHYNNLGDVCKRLGDHDAAIQYFQKALELDASLCDASFELGVIYENRGLYGMAVEQYMADLSCNASDTEARNRLIDVVKHQNCRMRTAEPGQHLGKDDMYDSLICPKVFKAAKNKFAVERGIVFVSYSRLRNILFDTGKARIQSRSFTQLNDVISMLNQHAHMTIFVDGHTDQVPVNRRLEVRDNVFCTSNQCLSEKRAASVRQYLVQQGVASNRIISRGFGASQII</sequence>
<dbReference type="SUPFAM" id="SSF48452">
    <property type="entry name" value="TPR-like"/>
    <property type="match status" value="1"/>
</dbReference>
<dbReference type="Proteomes" id="UP000189670">
    <property type="component" value="Unassembled WGS sequence"/>
</dbReference>
<protein>
    <submittedName>
        <fullName evidence="5">Outer membrane protein</fullName>
    </submittedName>
</protein>
<dbReference type="InterPro" id="IPR036737">
    <property type="entry name" value="OmpA-like_sf"/>
</dbReference>
<dbReference type="PROSITE" id="PS51123">
    <property type="entry name" value="OMPA_2"/>
    <property type="match status" value="1"/>
</dbReference>
<gene>
    <name evidence="5" type="ORF">OMM_11707</name>
</gene>
<evidence type="ECO:0000259" key="4">
    <source>
        <dbReference type="PROSITE" id="PS51123"/>
    </source>
</evidence>
<feature type="domain" description="OmpA-like" evidence="4">
    <location>
        <begin position="193"/>
        <end position="298"/>
    </location>
</feature>
<keyword evidence="2" id="KW-0472">Membrane</keyword>
<dbReference type="Gene3D" id="3.30.1330.60">
    <property type="entry name" value="OmpA-like domain"/>
    <property type="match status" value="1"/>
</dbReference>
<keyword evidence="3" id="KW-0732">Signal</keyword>
<dbReference type="GO" id="GO:0016020">
    <property type="term" value="C:membrane"/>
    <property type="evidence" value="ECO:0007669"/>
    <property type="project" value="UniProtKB-UniRule"/>
</dbReference>
<dbReference type="AlphaFoldDB" id="A0A1V1NXQ9"/>
<evidence type="ECO:0000313" key="6">
    <source>
        <dbReference type="Proteomes" id="UP000189670"/>
    </source>
</evidence>
<dbReference type="InterPro" id="IPR011990">
    <property type="entry name" value="TPR-like_helical_dom_sf"/>
</dbReference>
<dbReference type="InterPro" id="IPR050330">
    <property type="entry name" value="Bact_OuterMem_StrucFunc"/>
</dbReference>